<sequence length="137" mass="14668">MKYILAIAVLACLSFGASAQDAELLAPTPPGPFIKFTETSHDFGDIEQGESVEYTFEFTNTGNAPVVISNVMTTCGCTASSWPREPVLPGTSSKIEVSFNSTGKIGHQNKVITIMSNATNNPERVKIITNILPKTDS</sequence>
<dbReference type="EMBL" id="FWYF01000005">
    <property type="protein sequence ID" value="SMD38789.1"/>
    <property type="molecule type" value="Genomic_DNA"/>
</dbReference>
<dbReference type="AlphaFoldDB" id="A0A1W2GQ69"/>
<reference evidence="2 3" key="1">
    <citation type="submission" date="2017-04" db="EMBL/GenBank/DDBJ databases">
        <authorList>
            <person name="Afonso C.L."/>
            <person name="Miller P.J."/>
            <person name="Scott M.A."/>
            <person name="Spackman E."/>
            <person name="Goraichik I."/>
            <person name="Dimitrov K.M."/>
            <person name="Suarez D.L."/>
            <person name="Swayne D.E."/>
        </authorList>
    </citation>
    <scope>NUCLEOTIDE SEQUENCE [LARGE SCALE GENOMIC DNA]</scope>
    <source>
        <strain evidence="2 3">DSM 26133</strain>
    </source>
</reference>
<dbReference type="Gene3D" id="2.60.40.10">
    <property type="entry name" value="Immunoglobulins"/>
    <property type="match status" value="1"/>
</dbReference>
<evidence type="ECO:0000256" key="1">
    <source>
        <dbReference type="SAM" id="SignalP"/>
    </source>
</evidence>
<dbReference type="InterPro" id="IPR011467">
    <property type="entry name" value="DUF1573"/>
</dbReference>
<gene>
    <name evidence="2" type="ORF">SAMN04488029_3879</name>
</gene>
<feature type="signal peptide" evidence="1">
    <location>
        <begin position="1"/>
        <end position="19"/>
    </location>
</feature>
<accession>A0A1W2GQ69</accession>
<evidence type="ECO:0000313" key="3">
    <source>
        <dbReference type="Proteomes" id="UP000192472"/>
    </source>
</evidence>
<dbReference type="Proteomes" id="UP000192472">
    <property type="component" value="Unassembled WGS sequence"/>
</dbReference>
<dbReference type="PANTHER" id="PTHR37833:SF1">
    <property type="entry name" value="SIGNAL PEPTIDE PROTEIN"/>
    <property type="match status" value="1"/>
</dbReference>
<dbReference type="Pfam" id="PF07610">
    <property type="entry name" value="DUF1573"/>
    <property type="match status" value="1"/>
</dbReference>
<proteinExistence type="predicted"/>
<feature type="chain" id="PRO_5010713449" evidence="1">
    <location>
        <begin position="20"/>
        <end position="137"/>
    </location>
</feature>
<dbReference type="OrthoDB" id="826619at2"/>
<dbReference type="PANTHER" id="PTHR37833">
    <property type="entry name" value="LIPOPROTEIN-RELATED"/>
    <property type="match status" value="1"/>
</dbReference>
<name>A0A1W2GQ69_REIFA</name>
<dbReference type="STRING" id="692418.SAMN04488029_3879"/>
<protein>
    <submittedName>
        <fullName evidence="2">Conserved repeat domain-containing protein</fullName>
    </submittedName>
</protein>
<keyword evidence="3" id="KW-1185">Reference proteome</keyword>
<dbReference type="InterPro" id="IPR013783">
    <property type="entry name" value="Ig-like_fold"/>
</dbReference>
<dbReference type="RefSeq" id="WP_084374503.1">
    <property type="nucleotide sequence ID" value="NZ_FWYF01000005.1"/>
</dbReference>
<organism evidence="2 3">
    <name type="scientific">Reichenbachiella faecimaris</name>
    <dbReference type="NCBI Taxonomy" id="692418"/>
    <lineage>
        <taxon>Bacteria</taxon>
        <taxon>Pseudomonadati</taxon>
        <taxon>Bacteroidota</taxon>
        <taxon>Cytophagia</taxon>
        <taxon>Cytophagales</taxon>
        <taxon>Reichenbachiellaceae</taxon>
        <taxon>Reichenbachiella</taxon>
    </lineage>
</organism>
<keyword evidence="1" id="KW-0732">Signal</keyword>
<evidence type="ECO:0000313" key="2">
    <source>
        <dbReference type="EMBL" id="SMD38789.1"/>
    </source>
</evidence>